<dbReference type="Proteomes" id="UP000627934">
    <property type="component" value="Unassembled WGS sequence"/>
</dbReference>
<dbReference type="InterPro" id="IPR050562">
    <property type="entry name" value="FAD_mOase_fung"/>
</dbReference>
<accession>A0A8H7IT87</accession>
<comment type="caution">
    <text evidence="6">The sequence shown here is derived from an EMBL/GenBank/DDBJ whole genome shotgun (WGS) entry which is preliminary data.</text>
</comment>
<dbReference type="EMBL" id="MDYX01000046">
    <property type="protein sequence ID" value="KAF9630926.1"/>
    <property type="molecule type" value="Genomic_DNA"/>
</dbReference>
<reference evidence="6" key="1">
    <citation type="submission" date="2016-08" db="EMBL/GenBank/DDBJ databases">
        <authorList>
            <person name="Yan J."/>
        </authorList>
    </citation>
    <scope>NUCLEOTIDE SEQUENCE</scope>
    <source>
        <strain evidence="6">CSS-01s</strain>
    </source>
</reference>
<comment type="similarity">
    <text evidence="1">Belongs to the paxM FAD-dependent monooxygenase family.</text>
</comment>
<dbReference type="PRINTS" id="PR00420">
    <property type="entry name" value="RNGMNOXGNASE"/>
</dbReference>
<dbReference type="AlphaFoldDB" id="A0A8H7IT87"/>
<dbReference type="InterPro" id="IPR002938">
    <property type="entry name" value="FAD-bd"/>
</dbReference>
<reference evidence="6" key="2">
    <citation type="journal article" date="2018" name="DNA Res.">
        <title>Comparative genome and transcriptome analyses reveal adaptations to opportunistic infections in woody plant degrading pathogens of Botryosphaeriaceae.</title>
        <authorList>
            <person name="Yan J.Y."/>
            <person name="Zhao W.S."/>
            <person name="Chen Z."/>
            <person name="Xing Q.K."/>
            <person name="Zhang W."/>
            <person name="Chethana K.W.T."/>
            <person name="Xue M.F."/>
            <person name="Xu J.P."/>
            <person name="Phillips A.J.L."/>
            <person name="Wang Y."/>
            <person name="Liu J.H."/>
            <person name="Liu M."/>
            <person name="Zhou Y."/>
            <person name="Jayawardena R.S."/>
            <person name="Manawasinghe I.S."/>
            <person name="Huang J.B."/>
            <person name="Qiao G.H."/>
            <person name="Fu C.Y."/>
            <person name="Guo F.F."/>
            <person name="Dissanayake A.J."/>
            <person name="Peng Y.L."/>
            <person name="Hyde K.D."/>
            <person name="Li X.H."/>
        </authorList>
    </citation>
    <scope>NUCLEOTIDE SEQUENCE</scope>
    <source>
        <strain evidence="6">CSS-01s</strain>
    </source>
</reference>
<dbReference type="GO" id="GO:0004497">
    <property type="term" value="F:monooxygenase activity"/>
    <property type="evidence" value="ECO:0007669"/>
    <property type="project" value="InterPro"/>
</dbReference>
<gene>
    <name evidence="6" type="ORF">BFW01_g1797</name>
</gene>
<evidence type="ECO:0000313" key="6">
    <source>
        <dbReference type="EMBL" id="KAF9630926.1"/>
    </source>
</evidence>
<feature type="domain" description="FAD-binding" evidence="5">
    <location>
        <begin position="124"/>
        <end position="166"/>
    </location>
</feature>
<evidence type="ECO:0000256" key="2">
    <source>
        <dbReference type="ARBA" id="ARBA00022630"/>
    </source>
</evidence>
<evidence type="ECO:0000259" key="5">
    <source>
        <dbReference type="Pfam" id="PF01494"/>
    </source>
</evidence>
<name>A0A8H7IT87_9PEZI</name>
<organism evidence="6 7">
    <name type="scientific">Lasiodiplodia theobromae</name>
    <dbReference type="NCBI Taxonomy" id="45133"/>
    <lineage>
        <taxon>Eukaryota</taxon>
        <taxon>Fungi</taxon>
        <taxon>Dikarya</taxon>
        <taxon>Ascomycota</taxon>
        <taxon>Pezizomycotina</taxon>
        <taxon>Dothideomycetes</taxon>
        <taxon>Dothideomycetes incertae sedis</taxon>
        <taxon>Botryosphaeriales</taxon>
        <taxon>Botryosphaeriaceae</taxon>
        <taxon>Lasiodiplodia</taxon>
    </lineage>
</organism>
<evidence type="ECO:0000256" key="1">
    <source>
        <dbReference type="ARBA" id="ARBA00007992"/>
    </source>
</evidence>
<dbReference type="Gene3D" id="3.50.50.60">
    <property type="entry name" value="FAD/NAD(P)-binding domain"/>
    <property type="match status" value="1"/>
</dbReference>
<protein>
    <submittedName>
        <fullName evidence="6">Fad binding domain protein</fullName>
    </submittedName>
</protein>
<evidence type="ECO:0000256" key="4">
    <source>
        <dbReference type="ARBA" id="ARBA00023002"/>
    </source>
</evidence>
<keyword evidence="2" id="KW-0285">Flavoprotein</keyword>
<dbReference type="PANTHER" id="PTHR47356">
    <property type="entry name" value="FAD-DEPENDENT MONOOXYGENASE ASQG-RELATED"/>
    <property type="match status" value="1"/>
</dbReference>
<evidence type="ECO:0000313" key="7">
    <source>
        <dbReference type="Proteomes" id="UP000627934"/>
    </source>
</evidence>
<sequence>MLRSAPNPNPCTPSGPKGWSSCAYACLFGMSPSRSEFGPGTNTIVFKRNHSYLMLGGARGRMSWCLWHRLERRLYLDVDDVRFSKSDELAIAHRYWDDCVAETVTFGELYQSRITSTLTACMEHVFPQWYDGRIITIGDAAHKLDPTSGQGANAALETAAALADGLRRGKFAGEPNLSHGLASIFADVQAKRMGKVKWLLEDSTRQQQLKSMVTPPLEEVALRKIPKLPIERAFEGYINALDPNVTHEREAGSKL</sequence>
<dbReference type="Pfam" id="PF01494">
    <property type="entry name" value="FAD_binding_3"/>
    <property type="match status" value="1"/>
</dbReference>
<dbReference type="SUPFAM" id="SSF51905">
    <property type="entry name" value="FAD/NAD(P)-binding domain"/>
    <property type="match status" value="1"/>
</dbReference>
<evidence type="ECO:0000256" key="3">
    <source>
        <dbReference type="ARBA" id="ARBA00022827"/>
    </source>
</evidence>
<dbReference type="PANTHER" id="PTHR47356:SF2">
    <property type="entry name" value="FAD-BINDING DOMAIN-CONTAINING PROTEIN-RELATED"/>
    <property type="match status" value="1"/>
</dbReference>
<proteinExistence type="inferred from homology"/>
<keyword evidence="4" id="KW-0560">Oxidoreductase</keyword>
<dbReference type="InterPro" id="IPR036188">
    <property type="entry name" value="FAD/NAD-bd_sf"/>
</dbReference>
<keyword evidence="3" id="KW-0274">FAD</keyword>
<dbReference type="GO" id="GO:0071949">
    <property type="term" value="F:FAD binding"/>
    <property type="evidence" value="ECO:0007669"/>
    <property type="project" value="InterPro"/>
</dbReference>